<evidence type="ECO:0000256" key="1">
    <source>
        <dbReference type="SAM" id="SignalP"/>
    </source>
</evidence>
<feature type="chain" id="PRO_5020030211" evidence="1">
    <location>
        <begin position="20"/>
        <end position="248"/>
    </location>
</feature>
<accession>A0A4D6FV34</accession>
<protein>
    <submittedName>
        <fullName evidence="2">Uncharacterized protein</fullName>
    </submittedName>
</protein>
<dbReference type="AlphaFoldDB" id="A0A4D6FV34"/>
<evidence type="ECO:0000313" key="3">
    <source>
        <dbReference type="Proteomes" id="UP000001582"/>
    </source>
</evidence>
<dbReference type="RefSeq" id="WP_041025333.1">
    <property type="nucleotide sequence ID" value="NC_009656.1"/>
</dbReference>
<gene>
    <name evidence="2" type="ordered locus">PSPA7_6407</name>
</gene>
<dbReference type="KEGG" id="pap:PSPA7_6407"/>
<evidence type="ECO:0000313" key="2">
    <source>
        <dbReference type="EMBL" id="QCB64581.1"/>
    </source>
</evidence>
<proteinExistence type="predicted"/>
<keyword evidence="1" id="KW-0732">Signal</keyword>
<dbReference type="Proteomes" id="UP000001582">
    <property type="component" value="Chromosome"/>
</dbReference>
<dbReference type="EMBL" id="CP000744">
    <property type="protein sequence ID" value="QCB64581.1"/>
    <property type="molecule type" value="Genomic_DNA"/>
</dbReference>
<organism evidence="2 3">
    <name type="scientific">Pseudomonas paraeruginosa (strain DSM 24068 / PA7)</name>
    <name type="common">Pseudomonas aeruginosa (strain PA7)</name>
    <dbReference type="NCBI Taxonomy" id="381754"/>
    <lineage>
        <taxon>Bacteria</taxon>
        <taxon>Pseudomonadati</taxon>
        <taxon>Pseudomonadota</taxon>
        <taxon>Gammaproteobacteria</taxon>
        <taxon>Pseudomonadales</taxon>
        <taxon>Pseudomonadaceae</taxon>
        <taxon>Pseudomonas</taxon>
        <taxon>Pseudomonas paraeruginosa</taxon>
    </lineage>
</organism>
<sequence length="248" mass="26914">MTWPILSLAFVLGSAAAFANEQPPLQNYQLVSGDCNVLINNPQGGPVEMPNATICSSPSSSKSSAESLRKLERFFEASNPTEVHVSHVSMMQWLGDSENHLTLSLDNTSNLPAEKVKVRILDAVKANEKVSRTLPLSPSRAIPQKLLDTLTVPRHGSIQIPIGPESELVILTKRRVTTGYDFLGVSLSPNVPDSIRAAYLSRKGITHNYQLAIESAGLGVELKYDNIFGGSSTVLTGLYLFYGRVIAH</sequence>
<feature type="signal peptide" evidence="1">
    <location>
        <begin position="1"/>
        <end position="19"/>
    </location>
</feature>
<reference evidence="2 3" key="2">
    <citation type="journal article" date="2010" name="PLoS ONE">
        <title>Complete genome sequence of the multiresistant taxonomic outlier Pseudomonas aeruginosa PA7.</title>
        <authorList>
            <person name="Roy P.H."/>
            <person name="Tetu S.G."/>
            <person name="Larouche A."/>
            <person name="Elbourne L."/>
            <person name="Tremblay S."/>
            <person name="Ren Q."/>
            <person name="Dodson R."/>
            <person name="Harkins D."/>
            <person name="Shay R."/>
            <person name="Watkins K."/>
            <person name="Mahamoud Y."/>
            <person name="Paulsen I.T."/>
        </authorList>
    </citation>
    <scope>NUCLEOTIDE SEQUENCE [LARGE SCALE GENOMIC DNA]</scope>
    <source>
        <strain evidence="2 3">PA7</strain>
    </source>
</reference>
<name>A0A4D6FV34_PSEP7</name>
<reference evidence="2 3" key="1">
    <citation type="submission" date="2007-06" db="EMBL/GenBank/DDBJ databases">
        <authorList>
            <person name="Dodson R.J."/>
            <person name="Harkins D."/>
            <person name="Paulsen I.T."/>
        </authorList>
    </citation>
    <scope>NUCLEOTIDE SEQUENCE [LARGE SCALE GENOMIC DNA]</scope>
    <source>
        <strain evidence="2 3">PA7</strain>
    </source>
</reference>